<dbReference type="Pfam" id="PF07793">
    <property type="entry name" value="DUF1631"/>
    <property type="match status" value="1"/>
</dbReference>
<sequence length="296" mass="33882">MLNDFDEDTEIFETLVTDFETRVSDLEQRSSLVEKRTNEAASGQEKLQTARQRARHEINALMGEHTVAVSAKEFLQRIWSDKLTFIFLRQPEADNSDDWHSAIKLAETIIRYASPVENETERKQRLQSLDDHQQALREASSTLQQPEKEKLLFNLFSSQRKLTEESSLATEVPVVAVEPEPVPDKTQTAINSPTPEQDIIINELKSVPFGTWFEFTGKEKTIQRAKLSWRSTVTEKFMFVDQMGTRAAIISMTDLADNIISGKVRVIHHQKKPFVDRALSAIHRMLDHGPRQTVHA</sequence>
<name>A0A3B0Z7G3_9ZZZZ</name>
<organism evidence="1">
    <name type="scientific">hydrothermal vent metagenome</name>
    <dbReference type="NCBI Taxonomy" id="652676"/>
    <lineage>
        <taxon>unclassified sequences</taxon>
        <taxon>metagenomes</taxon>
        <taxon>ecological metagenomes</taxon>
    </lineage>
</organism>
<reference evidence="1" key="1">
    <citation type="submission" date="2018-06" db="EMBL/GenBank/DDBJ databases">
        <authorList>
            <person name="Zhirakovskaya E."/>
        </authorList>
    </citation>
    <scope>NUCLEOTIDE SEQUENCE</scope>
</reference>
<gene>
    <name evidence="1" type="ORF">MNBD_GAMMA14-2689</name>
</gene>
<protein>
    <recommendedName>
        <fullName evidence="2">Thymidine phosphorylase</fullName>
    </recommendedName>
</protein>
<dbReference type="InterPro" id="IPR012434">
    <property type="entry name" value="DUF1631"/>
</dbReference>
<evidence type="ECO:0008006" key="2">
    <source>
        <dbReference type="Google" id="ProtNLM"/>
    </source>
</evidence>
<dbReference type="AlphaFoldDB" id="A0A3B0Z7G3"/>
<proteinExistence type="predicted"/>
<dbReference type="EMBL" id="UOFM01000185">
    <property type="protein sequence ID" value="VAW76636.1"/>
    <property type="molecule type" value="Genomic_DNA"/>
</dbReference>
<accession>A0A3B0Z7G3</accession>
<evidence type="ECO:0000313" key="1">
    <source>
        <dbReference type="EMBL" id="VAW76636.1"/>
    </source>
</evidence>